<accession>A0A0C2W573</accession>
<proteinExistence type="predicted"/>
<dbReference type="HOGENOM" id="CLU_1703757_0_0_1"/>
<feature type="region of interest" description="Disordered" evidence="1">
    <location>
        <begin position="69"/>
        <end position="154"/>
    </location>
</feature>
<sequence>MNKNQRLVHQATVSLPLPFETGPPLTAPHQLSEKERLITAYEAQDATVVLRQNTASTVHVPAAQTLNRQTSAAILPPPTSPFSSGRSSYTSSAAEKEALGRRFEAQAGAAAANSWQAVTSSQTPPRSNSDSAPSPRLFRTDLLPPPAAAGSGSG</sequence>
<feature type="compositionally biased region" description="Low complexity" evidence="1">
    <location>
        <begin position="81"/>
        <end position="92"/>
    </location>
</feature>
<organism evidence="2 3">
    <name type="scientific">Amanita muscaria (strain Koide BX008)</name>
    <dbReference type="NCBI Taxonomy" id="946122"/>
    <lineage>
        <taxon>Eukaryota</taxon>
        <taxon>Fungi</taxon>
        <taxon>Dikarya</taxon>
        <taxon>Basidiomycota</taxon>
        <taxon>Agaricomycotina</taxon>
        <taxon>Agaricomycetes</taxon>
        <taxon>Agaricomycetidae</taxon>
        <taxon>Agaricales</taxon>
        <taxon>Pluteineae</taxon>
        <taxon>Amanitaceae</taxon>
        <taxon>Amanita</taxon>
    </lineage>
</organism>
<evidence type="ECO:0000313" key="2">
    <source>
        <dbReference type="EMBL" id="KIL56287.1"/>
    </source>
</evidence>
<evidence type="ECO:0000256" key="1">
    <source>
        <dbReference type="SAM" id="MobiDB-lite"/>
    </source>
</evidence>
<evidence type="ECO:0000313" key="3">
    <source>
        <dbReference type="Proteomes" id="UP000054549"/>
    </source>
</evidence>
<feature type="compositionally biased region" description="Polar residues" evidence="1">
    <location>
        <begin position="113"/>
        <end position="132"/>
    </location>
</feature>
<dbReference type="AlphaFoldDB" id="A0A0C2W573"/>
<dbReference type="InParanoid" id="A0A0C2W573"/>
<keyword evidence="3" id="KW-1185">Reference proteome</keyword>
<dbReference type="Proteomes" id="UP000054549">
    <property type="component" value="Unassembled WGS sequence"/>
</dbReference>
<gene>
    <name evidence="2" type="ORF">M378DRAFT_17226</name>
</gene>
<name>A0A0C2W573_AMAMK</name>
<protein>
    <submittedName>
        <fullName evidence="2">Uncharacterized protein</fullName>
    </submittedName>
</protein>
<dbReference type="EMBL" id="KN818433">
    <property type="protein sequence ID" value="KIL56287.1"/>
    <property type="molecule type" value="Genomic_DNA"/>
</dbReference>
<feature type="compositionally biased region" description="Basic and acidic residues" evidence="1">
    <location>
        <begin position="94"/>
        <end position="104"/>
    </location>
</feature>
<reference evidence="2 3" key="1">
    <citation type="submission" date="2014-04" db="EMBL/GenBank/DDBJ databases">
        <title>Evolutionary Origins and Diversification of the Mycorrhizal Mutualists.</title>
        <authorList>
            <consortium name="DOE Joint Genome Institute"/>
            <consortium name="Mycorrhizal Genomics Consortium"/>
            <person name="Kohler A."/>
            <person name="Kuo A."/>
            <person name="Nagy L.G."/>
            <person name="Floudas D."/>
            <person name="Copeland A."/>
            <person name="Barry K.W."/>
            <person name="Cichocki N."/>
            <person name="Veneault-Fourrey C."/>
            <person name="LaButti K."/>
            <person name="Lindquist E.A."/>
            <person name="Lipzen A."/>
            <person name="Lundell T."/>
            <person name="Morin E."/>
            <person name="Murat C."/>
            <person name="Riley R."/>
            <person name="Ohm R."/>
            <person name="Sun H."/>
            <person name="Tunlid A."/>
            <person name="Henrissat B."/>
            <person name="Grigoriev I.V."/>
            <person name="Hibbett D.S."/>
            <person name="Martin F."/>
        </authorList>
    </citation>
    <scope>NUCLEOTIDE SEQUENCE [LARGE SCALE GENOMIC DNA]</scope>
    <source>
        <strain evidence="2 3">Koide BX008</strain>
    </source>
</reference>